<evidence type="ECO:0000259" key="4">
    <source>
        <dbReference type="PROSITE" id="PS51292"/>
    </source>
</evidence>
<dbReference type="InterPro" id="IPR011016">
    <property type="entry name" value="Znf_RING-CH"/>
</dbReference>
<evidence type="ECO:0000256" key="3">
    <source>
        <dbReference type="ARBA" id="ARBA00022833"/>
    </source>
</evidence>
<comment type="caution">
    <text evidence="5">The sequence shown here is derived from an EMBL/GenBank/DDBJ whole genome shotgun (WGS) entry which is preliminary data.</text>
</comment>
<reference evidence="5 6" key="1">
    <citation type="submission" date="2020-02" db="EMBL/GenBank/DDBJ databases">
        <title>Draft genome sequence of Haematococcus lacustris strain NIES-144.</title>
        <authorList>
            <person name="Morimoto D."/>
            <person name="Nakagawa S."/>
            <person name="Yoshida T."/>
            <person name="Sawayama S."/>
        </authorList>
    </citation>
    <scope>NUCLEOTIDE SEQUENCE [LARGE SCALE GENOMIC DNA]</scope>
    <source>
        <strain evidence="5 6">NIES-144</strain>
    </source>
</reference>
<dbReference type="SUPFAM" id="SSF57850">
    <property type="entry name" value="RING/U-box"/>
    <property type="match status" value="1"/>
</dbReference>
<dbReference type="InterPro" id="IPR013083">
    <property type="entry name" value="Znf_RING/FYVE/PHD"/>
</dbReference>
<dbReference type="SMART" id="SM00744">
    <property type="entry name" value="RINGv"/>
    <property type="match status" value="1"/>
</dbReference>
<evidence type="ECO:0000256" key="1">
    <source>
        <dbReference type="ARBA" id="ARBA00022723"/>
    </source>
</evidence>
<dbReference type="PROSITE" id="PS51292">
    <property type="entry name" value="ZF_RING_CH"/>
    <property type="match status" value="1"/>
</dbReference>
<dbReference type="Proteomes" id="UP000485058">
    <property type="component" value="Unassembled WGS sequence"/>
</dbReference>
<dbReference type="EMBL" id="BLLF01001685">
    <property type="protein sequence ID" value="GFH20715.1"/>
    <property type="molecule type" value="Genomic_DNA"/>
</dbReference>
<proteinExistence type="predicted"/>
<keyword evidence="2" id="KW-0863">Zinc-finger</keyword>
<gene>
    <name evidence="5" type="ORF">HaLaN_17882</name>
</gene>
<evidence type="ECO:0000313" key="6">
    <source>
        <dbReference type="Proteomes" id="UP000485058"/>
    </source>
</evidence>
<keyword evidence="3" id="KW-0862">Zinc</keyword>
<dbReference type="AlphaFoldDB" id="A0A699ZFL7"/>
<keyword evidence="1" id="KW-0479">Metal-binding</keyword>
<accession>A0A699ZFL7</accession>
<dbReference type="Pfam" id="PF12906">
    <property type="entry name" value="RINGv"/>
    <property type="match status" value="1"/>
</dbReference>
<keyword evidence="6" id="KW-1185">Reference proteome</keyword>
<evidence type="ECO:0000313" key="5">
    <source>
        <dbReference type="EMBL" id="GFH20715.1"/>
    </source>
</evidence>
<dbReference type="Gene3D" id="3.30.40.10">
    <property type="entry name" value="Zinc/RING finger domain, C3HC4 (zinc finger)"/>
    <property type="match status" value="1"/>
</dbReference>
<dbReference type="GO" id="GO:0008270">
    <property type="term" value="F:zinc ion binding"/>
    <property type="evidence" value="ECO:0007669"/>
    <property type="project" value="UniProtKB-KW"/>
</dbReference>
<sequence length="81" mass="8766">MADSEDNSQICWVCHEPANGTVAQALIAPCDCPRLVHAHCLARWQLQSAGKDEELNCRFCHKASCGRVALLAVGKGCDVGW</sequence>
<protein>
    <submittedName>
        <fullName evidence="5">RING-CH-type domain-containing protein</fullName>
    </submittedName>
</protein>
<organism evidence="5 6">
    <name type="scientific">Haematococcus lacustris</name>
    <name type="common">Green alga</name>
    <name type="synonym">Haematococcus pluvialis</name>
    <dbReference type="NCBI Taxonomy" id="44745"/>
    <lineage>
        <taxon>Eukaryota</taxon>
        <taxon>Viridiplantae</taxon>
        <taxon>Chlorophyta</taxon>
        <taxon>core chlorophytes</taxon>
        <taxon>Chlorophyceae</taxon>
        <taxon>CS clade</taxon>
        <taxon>Chlamydomonadales</taxon>
        <taxon>Haematococcaceae</taxon>
        <taxon>Haematococcus</taxon>
    </lineage>
</organism>
<feature type="domain" description="RING-CH-type" evidence="4">
    <location>
        <begin position="3"/>
        <end position="67"/>
    </location>
</feature>
<evidence type="ECO:0000256" key="2">
    <source>
        <dbReference type="ARBA" id="ARBA00022771"/>
    </source>
</evidence>
<name>A0A699ZFL7_HAELA</name>